<accession>A0A1H4VKC1</accession>
<evidence type="ECO:0000313" key="3">
    <source>
        <dbReference type="Proteomes" id="UP000183561"/>
    </source>
</evidence>
<dbReference type="AlphaFoldDB" id="A0A1H4VKC1"/>
<dbReference type="EMBL" id="FNSV01000005">
    <property type="protein sequence ID" value="SEC81270.1"/>
    <property type="molecule type" value="Genomic_DNA"/>
</dbReference>
<gene>
    <name evidence="2" type="ORF">SAMN04490239_5558</name>
</gene>
<dbReference type="Proteomes" id="UP000183561">
    <property type="component" value="Unassembled WGS sequence"/>
</dbReference>
<keyword evidence="1" id="KW-1133">Transmembrane helix</keyword>
<name>A0A1H4VKC1_9NOCA</name>
<keyword evidence="1" id="KW-0472">Membrane</keyword>
<dbReference type="Pfam" id="PF13630">
    <property type="entry name" value="SdpI"/>
    <property type="match status" value="1"/>
</dbReference>
<dbReference type="RefSeq" id="WP_072942681.1">
    <property type="nucleotide sequence ID" value="NZ_CP070609.1"/>
</dbReference>
<organism evidence="2 3">
    <name type="scientific">Rhodococcus koreensis</name>
    <dbReference type="NCBI Taxonomy" id="99653"/>
    <lineage>
        <taxon>Bacteria</taxon>
        <taxon>Bacillati</taxon>
        <taxon>Actinomycetota</taxon>
        <taxon>Actinomycetes</taxon>
        <taxon>Mycobacteriales</taxon>
        <taxon>Nocardiaceae</taxon>
        <taxon>Rhodococcus</taxon>
    </lineage>
</organism>
<evidence type="ECO:0000256" key="1">
    <source>
        <dbReference type="SAM" id="Phobius"/>
    </source>
</evidence>
<keyword evidence="3" id="KW-1185">Reference proteome</keyword>
<evidence type="ECO:0000313" key="2">
    <source>
        <dbReference type="EMBL" id="SEC81270.1"/>
    </source>
</evidence>
<proteinExistence type="predicted"/>
<keyword evidence="1" id="KW-0812">Transmembrane</keyword>
<protein>
    <submittedName>
        <fullName evidence="2">SdpI/YhfL protein family protein</fullName>
    </submittedName>
</protein>
<dbReference type="InterPro" id="IPR025962">
    <property type="entry name" value="SdpI/YhfL"/>
</dbReference>
<reference evidence="3" key="1">
    <citation type="submission" date="2016-10" db="EMBL/GenBank/DDBJ databases">
        <authorList>
            <person name="Varghese N."/>
            <person name="Submissions S."/>
        </authorList>
    </citation>
    <scope>NUCLEOTIDE SEQUENCE [LARGE SCALE GENOMIC DNA]</scope>
    <source>
        <strain evidence="3">DSM 44498</strain>
    </source>
</reference>
<feature type="transmembrane region" description="Helical" evidence="1">
    <location>
        <begin position="61"/>
        <end position="94"/>
    </location>
</feature>
<sequence length="133" mass="12673">MLIASVVLFVLAVAVSGVAVAGLAERLPRNRWAGVRTPETMRDDQTFALANKVAGPTLLAAAGLLVIGGIAGILIGGVFGIGAVLVSVVAAALTAATGGSLGARAAASVPAADTGGCGSSCGACSLKGACQPS</sequence>